<protein>
    <submittedName>
        <fullName evidence="1">Uncharacterized protein</fullName>
    </submittedName>
</protein>
<evidence type="ECO:0000313" key="2">
    <source>
        <dbReference type="Proteomes" id="UP000255277"/>
    </source>
</evidence>
<accession>A0A380FN71</accession>
<reference evidence="1 2" key="1">
    <citation type="submission" date="2018-06" db="EMBL/GenBank/DDBJ databases">
        <authorList>
            <consortium name="Pathogen Informatics"/>
            <person name="Doyle S."/>
        </authorList>
    </citation>
    <scope>NUCLEOTIDE SEQUENCE [LARGE SCALE GENOMIC DNA]</scope>
    <source>
        <strain evidence="1 2">NCTC12195</strain>
    </source>
</reference>
<proteinExistence type="predicted"/>
<dbReference type="Proteomes" id="UP000255277">
    <property type="component" value="Unassembled WGS sequence"/>
</dbReference>
<sequence length="87" mass="9347">MIPINTPRIVEIINCSMASNAENAPVTKAATAILKDMIPAAFNLVRIHLLKLKWLPLGNTFPLVIACTATASVGQRIAANGKGSRHW</sequence>
<gene>
    <name evidence="1" type="ORF">NCTC12195_04313</name>
</gene>
<dbReference type="EMBL" id="UHDK01000001">
    <property type="protein sequence ID" value="SUM34786.1"/>
    <property type="molecule type" value="Genomic_DNA"/>
</dbReference>
<evidence type="ECO:0000313" key="1">
    <source>
        <dbReference type="EMBL" id="SUM34786.1"/>
    </source>
</evidence>
<organism evidence="1 2">
    <name type="scientific">Staphylococcus gallinarum</name>
    <dbReference type="NCBI Taxonomy" id="1293"/>
    <lineage>
        <taxon>Bacteria</taxon>
        <taxon>Bacillati</taxon>
        <taxon>Bacillota</taxon>
        <taxon>Bacilli</taxon>
        <taxon>Bacillales</taxon>
        <taxon>Staphylococcaceae</taxon>
        <taxon>Staphylococcus</taxon>
    </lineage>
</organism>
<dbReference type="AlphaFoldDB" id="A0A380FN71"/>
<name>A0A380FN71_STAGA</name>